<sequence length="98" mass="10385">MEADKVESHSAVAGQVERSVRPLALLLACLLFAGCGDGYNATKVRGAVAADHPGAEITNVPDSRFKFLVRKPDGSVLYVEYMGADLKATASAVMFNAR</sequence>
<gene>
    <name evidence="1" type="ORF">UFOVP726_47</name>
</gene>
<dbReference type="EMBL" id="LR796695">
    <property type="protein sequence ID" value="CAB4159819.1"/>
    <property type="molecule type" value="Genomic_DNA"/>
</dbReference>
<reference evidence="1" key="1">
    <citation type="submission" date="2020-04" db="EMBL/GenBank/DDBJ databases">
        <authorList>
            <person name="Chiriac C."/>
            <person name="Salcher M."/>
            <person name="Ghai R."/>
            <person name="Kavagutti S V."/>
        </authorList>
    </citation>
    <scope>NUCLEOTIDE SEQUENCE</scope>
</reference>
<evidence type="ECO:0000313" key="1">
    <source>
        <dbReference type="EMBL" id="CAB4159819.1"/>
    </source>
</evidence>
<name>A0A6J5NKB4_9CAUD</name>
<proteinExistence type="predicted"/>
<protein>
    <submittedName>
        <fullName evidence="1">Uncharacterized protein</fullName>
    </submittedName>
</protein>
<accession>A0A6J5NKB4</accession>
<dbReference type="PROSITE" id="PS51257">
    <property type="entry name" value="PROKAR_LIPOPROTEIN"/>
    <property type="match status" value="1"/>
</dbReference>
<organism evidence="1">
    <name type="scientific">uncultured Caudovirales phage</name>
    <dbReference type="NCBI Taxonomy" id="2100421"/>
    <lineage>
        <taxon>Viruses</taxon>
        <taxon>Duplodnaviria</taxon>
        <taxon>Heunggongvirae</taxon>
        <taxon>Uroviricota</taxon>
        <taxon>Caudoviricetes</taxon>
        <taxon>Peduoviridae</taxon>
        <taxon>Maltschvirus</taxon>
        <taxon>Maltschvirus maltsch</taxon>
    </lineage>
</organism>